<dbReference type="OrthoDB" id="311718at2"/>
<name>A0A0M4QH32_9PSED</name>
<evidence type="ECO:0000313" key="5">
    <source>
        <dbReference type="Proteomes" id="UP000185990"/>
    </source>
</evidence>
<dbReference type="KEGG" id="ppsy:AOC04_13585"/>
<reference evidence="4 5" key="1">
    <citation type="submission" date="2016-11" db="EMBL/GenBank/DDBJ databases">
        <title>Draft genome of Pseudomonas versuta A4R1.12.</title>
        <authorList>
            <person name="See-Too W.-S."/>
        </authorList>
    </citation>
    <scope>NUCLEOTIDE SEQUENCE [LARGE SCALE GENOMIC DNA]</scope>
    <source>
        <strain evidence="4 5">A4R1.12</strain>
    </source>
</reference>
<gene>
    <name evidence="3" type="ORF">BOH73_15870</name>
    <name evidence="4" type="ORF">BOH74_12765</name>
</gene>
<dbReference type="AlphaFoldDB" id="A0A0M4QH32"/>
<dbReference type="InterPro" id="IPR006076">
    <property type="entry name" value="FAD-dep_OxRdtase"/>
</dbReference>
<dbReference type="PANTHER" id="PTHR13847">
    <property type="entry name" value="SARCOSINE DEHYDROGENASE-RELATED"/>
    <property type="match status" value="1"/>
</dbReference>
<dbReference type="Pfam" id="PF01266">
    <property type="entry name" value="DAO"/>
    <property type="match status" value="1"/>
</dbReference>
<accession>A0A0M4QH32</accession>
<dbReference type="InterPro" id="IPR036188">
    <property type="entry name" value="FAD/NAD-bd_sf"/>
</dbReference>
<dbReference type="GO" id="GO:0016491">
    <property type="term" value="F:oxidoreductase activity"/>
    <property type="evidence" value="ECO:0007669"/>
    <property type="project" value="UniProtKB-KW"/>
</dbReference>
<reference evidence="3 6" key="2">
    <citation type="submission" date="2016-11" db="EMBL/GenBank/DDBJ databases">
        <title>Draft genome of Pseudomonas versuta A4R1.5.</title>
        <authorList>
            <person name="See-Too W.-S."/>
        </authorList>
    </citation>
    <scope>NUCLEOTIDE SEQUENCE [LARGE SCALE GENOMIC DNA]</scope>
    <source>
        <strain evidence="3 6">A4R1.5</strain>
    </source>
</reference>
<dbReference type="RefSeq" id="WP_060694188.1">
    <property type="nucleotide sequence ID" value="NZ_CP012676.1"/>
</dbReference>
<feature type="domain" description="FAD dependent oxidoreductase" evidence="2">
    <location>
        <begin position="28"/>
        <end position="392"/>
    </location>
</feature>
<dbReference type="GO" id="GO:0005737">
    <property type="term" value="C:cytoplasm"/>
    <property type="evidence" value="ECO:0007669"/>
    <property type="project" value="TreeGrafter"/>
</dbReference>
<sequence>MRPFWLEQALALEHAEACEALTGEARAHVCIVGGGYTGLWTAIMLKEQNPELDVLLIEADICGAGASGRNGGCALSWSAKYFTLERLFGVEEAVRLVKASEQSIYAIGAFCEKYGVDADYRLDGTLYTATNQAQVGSTDGVIAALERQSINSFSKLAVDEVQRRAGSAQHAEGWFSPAAASVQPGKLVRGLRRVALQLGVRIHENTPMVGLEEGSPALIRTPTGSIRADRVVLAMNAWMARAFPQFSRSVAIVSSDMLITEPRPDLLQEIGLTSGVTVLDSRIFVHYYHNTPDGRIMLGKGGNTFAYGGRMLAVFDQPSPYAGSLQKRLQQFFPAFAGVGIEATWNGPSDRSVTGLPFFGQMSSHGNVFYGFGYSGSGVGPCHMGGQILASLVQGHANDWTRSPLVNGPLGYFPPEPIRYLGSLVVRNAIRRKERAEDHGRRPRHLDVRLAKFAAAAGKADKG</sequence>
<protein>
    <submittedName>
        <fullName evidence="4">FAD-dependent oxidoreductase</fullName>
    </submittedName>
</protein>
<organism evidence="4 5">
    <name type="scientific">Pseudomonas versuta</name>
    <dbReference type="NCBI Taxonomy" id="1788301"/>
    <lineage>
        <taxon>Bacteria</taxon>
        <taxon>Pseudomonadati</taxon>
        <taxon>Pseudomonadota</taxon>
        <taxon>Gammaproteobacteria</taxon>
        <taxon>Pseudomonadales</taxon>
        <taxon>Pseudomonadaceae</taxon>
        <taxon>Pseudomonas</taxon>
    </lineage>
</organism>
<evidence type="ECO:0000259" key="2">
    <source>
        <dbReference type="Pfam" id="PF01266"/>
    </source>
</evidence>
<dbReference type="EMBL" id="MPJC01000009">
    <property type="protein sequence ID" value="OKA19587.1"/>
    <property type="molecule type" value="Genomic_DNA"/>
</dbReference>
<evidence type="ECO:0000313" key="6">
    <source>
        <dbReference type="Proteomes" id="UP000186677"/>
    </source>
</evidence>
<evidence type="ECO:0000313" key="4">
    <source>
        <dbReference type="EMBL" id="OKA24152.1"/>
    </source>
</evidence>
<dbReference type="PANTHER" id="PTHR13847:SF285">
    <property type="entry name" value="FAD DEPENDENT OXIDOREDUCTASE DOMAIN-CONTAINING PROTEIN"/>
    <property type="match status" value="1"/>
</dbReference>
<accession>A0A1Q4KEY0</accession>
<evidence type="ECO:0000313" key="3">
    <source>
        <dbReference type="EMBL" id="OKA19587.1"/>
    </source>
</evidence>
<keyword evidence="1" id="KW-0560">Oxidoreductase</keyword>
<dbReference type="InterPro" id="IPR017715">
    <property type="entry name" value="NH2-phosphonate_OxRdtase"/>
</dbReference>
<dbReference type="Proteomes" id="UP000186677">
    <property type="component" value="Unassembled WGS sequence"/>
</dbReference>
<dbReference type="Gene3D" id="3.50.50.60">
    <property type="entry name" value="FAD/NAD(P)-binding domain"/>
    <property type="match status" value="1"/>
</dbReference>
<dbReference type="Gene3D" id="3.30.9.10">
    <property type="entry name" value="D-Amino Acid Oxidase, subunit A, domain 2"/>
    <property type="match status" value="1"/>
</dbReference>
<dbReference type="EMBL" id="MPJD01000018">
    <property type="protein sequence ID" value="OKA24152.1"/>
    <property type="molecule type" value="Genomic_DNA"/>
</dbReference>
<comment type="caution">
    <text evidence="4">The sequence shown here is derived from an EMBL/GenBank/DDBJ whole genome shotgun (WGS) entry which is preliminary data.</text>
</comment>
<proteinExistence type="predicted"/>
<evidence type="ECO:0000256" key="1">
    <source>
        <dbReference type="ARBA" id="ARBA00023002"/>
    </source>
</evidence>
<dbReference type="SUPFAM" id="SSF51905">
    <property type="entry name" value="FAD/NAD(P)-binding domain"/>
    <property type="match status" value="1"/>
</dbReference>
<dbReference type="NCBIfam" id="TIGR03329">
    <property type="entry name" value="Phn_aa_oxid"/>
    <property type="match status" value="1"/>
</dbReference>
<dbReference type="Proteomes" id="UP000185990">
    <property type="component" value="Unassembled WGS sequence"/>
</dbReference>
<keyword evidence="6" id="KW-1185">Reference proteome</keyword>